<dbReference type="Gene3D" id="1.25.10.10">
    <property type="entry name" value="Leucine-rich Repeat Variant"/>
    <property type="match status" value="1"/>
</dbReference>
<dbReference type="EMBL" id="UINC01027325">
    <property type="protein sequence ID" value="SVB06376.1"/>
    <property type="molecule type" value="Genomic_DNA"/>
</dbReference>
<dbReference type="GO" id="GO:0016491">
    <property type="term" value="F:oxidoreductase activity"/>
    <property type="evidence" value="ECO:0007669"/>
    <property type="project" value="TreeGrafter"/>
</dbReference>
<reference evidence="1" key="1">
    <citation type="submission" date="2018-05" db="EMBL/GenBank/DDBJ databases">
        <authorList>
            <person name="Lanie J.A."/>
            <person name="Ng W.-L."/>
            <person name="Kazmierczak K.M."/>
            <person name="Andrzejewski T.M."/>
            <person name="Davidsen T.M."/>
            <person name="Wayne K.J."/>
            <person name="Tettelin H."/>
            <person name="Glass J.I."/>
            <person name="Rusch D."/>
            <person name="Podicherti R."/>
            <person name="Tsui H.-C.T."/>
            <person name="Winkler M.E."/>
        </authorList>
    </citation>
    <scope>NUCLEOTIDE SEQUENCE</scope>
</reference>
<protein>
    <recommendedName>
        <fullName evidence="2">HEAT repeat domain-containing protein</fullName>
    </recommendedName>
</protein>
<dbReference type="SUPFAM" id="SSF48371">
    <property type="entry name" value="ARM repeat"/>
    <property type="match status" value="1"/>
</dbReference>
<dbReference type="AlphaFoldDB" id="A0A382AXV6"/>
<dbReference type="PANTHER" id="PTHR12697">
    <property type="entry name" value="PBS LYASE HEAT-LIKE PROTEIN"/>
    <property type="match status" value="1"/>
</dbReference>
<proteinExistence type="predicted"/>
<dbReference type="PROSITE" id="PS51257">
    <property type="entry name" value="PROKAR_LIPOPROTEIN"/>
    <property type="match status" value="1"/>
</dbReference>
<evidence type="ECO:0008006" key="2">
    <source>
        <dbReference type="Google" id="ProtNLM"/>
    </source>
</evidence>
<accession>A0A382AXV6</accession>
<sequence>MSRHIPIFTTLAVLSMLTVGCAGGSGGPLNTLMEQVRFDDPLADRTYIQNQDVIEVPESVPALVEYLSNDESPKVNAWAALILGRIGDPQAVPALTTALSNSDTDTRNRAVGALSLIGETEAEGAFIEALRSGNRDAQITALVELEKMASTNAVPAIADTARANDGMISKNAIDTLGGIGDASAAAPLVELALSTNLDDSLRRAAIMNLHRMAVPEATAGLQEVITGLGEQEGTDELLQLARDQG</sequence>
<name>A0A382AXV6_9ZZZZ</name>
<dbReference type="InterPro" id="IPR004155">
    <property type="entry name" value="PBS_lyase_HEAT"/>
</dbReference>
<dbReference type="InterPro" id="IPR011989">
    <property type="entry name" value="ARM-like"/>
</dbReference>
<evidence type="ECO:0000313" key="1">
    <source>
        <dbReference type="EMBL" id="SVB06376.1"/>
    </source>
</evidence>
<organism evidence="1">
    <name type="scientific">marine metagenome</name>
    <dbReference type="NCBI Taxonomy" id="408172"/>
    <lineage>
        <taxon>unclassified sequences</taxon>
        <taxon>metagenomes</taxon>
        <taxon>ecological metagenomes</taxon>
    </lineage>
</organism>
<dbReference type="PANTHER" id="PTHR12697:SF5">
    <property type="entry name" value="DEOXYHYPUSINE HYDROXYLASE"/>
    <property type="match status" value="1"/>
</dbReference>
<dbReference type="Pfam" id="PF13646">
    <property type="entry name" value="HEAT_2"/>
    <property type="match status" value="2"/>
</dbReference>
<dbReference type="SMART" id="SM00567">
    <property type="entry name" value="EZ_HEAT"/>
    <property type="match status" value="4"/>
</dbReference>
<dbReference type="InterPro" id="IPR016024">
    <property type="entry name" value="ARM-type_fold"/>
</dbReference>
<gene>
    <name evidence="1" type="ORF">METZ01_LOCUS159230</name>
</gene>